<dbReference type="OrthoDB" id="3365410at2759"/>
<dbReference type="PANTHER" id="PTHR34863:SF1">
    <property type="entry name" value="OTU DOMAIN-CONTAINING PROTEIN"/>
    <property type="match status" value="1"/>
</dbReference>
<dbReference type="EMBL" id="PGCJ01000109">
    <property type="protein sequence ID" value="PLW47621.1"/>
    <property type="molecule type" value="Genomic_DNA"/>
</dbReference>
<accession>A0A2N5VCB0</accession>
<reference evidence="1 2" key="1">
    <citation type="submission" date="2017-11" db="EMBL/GenBank/DDBJ databases">
        <title>De novo assembly and phasing of dikaryotic genomes from two isolates of Puccinia coronata f. sp. avenae, the causal agent of oat crown rust.</title>
        <authorList>
            <person name="Miller M.E."/>
            <person name="Zhang Y."/>
            <person name="Omidvar V."/>
            <person name="Sperschneider J."/>
            <person name="Schwessinger B."/>
            <person name="Raley C."/>
            <person name="Palmer J.M."/>
            <person name="Garnica D."/>
            <person name="Upadhyaya N."/>
            <person name="Rathjen J."/>
            <person name="Taylor J.M."/>
            <person name="Park R.F."/>
            <person name="Dodds P.N."/>
            <person name="Hirsch C.D."/>
            <person name="Kianian S.F."/>
            <person name="Figueroa M."/>
        </authorList>
    </citation>
    <scope>NUCLEOTIDE SEQUENCE [LARGE SCALE GENOMIC DNA]</scope>
    <source>
        <strain evidence="1">12NC29</strain>
    </source>
</reference>
<sequence length="340" mass="38780">MAQRTRENITDVDFWNISTQPEDLIGKYLLMDTIVHLTLHAPTIKDHNKSSKWTFVGRAGFWIRISPEYKDQFFDKLVELGDLILYKSKYGRSFIDGSQLVIANLVVKVIVVSSVPEIRLNVFAIDDIWLFKPKPKSGKTRQYELYPMLLELGRGVGSVGSEDAVQDEITKIKVYGRLVHALKSTSAKHLVHGPQQTRTWHNALAAIENKAAKTESNGLRIGGYRVELSITTSTIEKAMHIAIAFPYFYGFNAQFQLDVATVKPADYYAYVEKMVYTARQILNIRLRHDQIDRLTKLQARGVIDVANALGWNPGKRRCTAWNDLEAWWLEKCQFTGWVAS</sequence>
<comment type="caution">
    <text evidence="1">The sequence shown here is derived from an EMBL/GenBank/DDBJ whole genome shotgun (WGS) entry which is preliminary data.</text>
</comment>
<keyword evidence="2" id="KW-1185">Reference proteome</keyword>
<organism evidence="1 2">
    <name type="scientific">Puccinia coronata f. sp. avenae</name>
    <dbReference type="NCBI Taxonomy" id="200324"/>
    <lineage>
        <taxon>Eukaryota</taxon>
        <taxon>Fungi</taxon>
        <taxon>Dikarya</taxon>
        <taxon>Basidiomycota</taxon>
        <taxon>Pucciniomycotina</taxon>
        <taxon>Pucciniomycetes</taxon>
        <taxon>Pucciniales</taxon>
        <taxon>Pucciniaceae</taxon>
        <taxon>Puccinia</taxon>
    </lineage>
</organism>
<dbReference type="PANTHER" id="PTHR34863">
    <property type="entry name" value="EXPRESSED PROTEIN"/>
    <property type="match status" value="1"/>
</dbReference>
<protein>
    <submittedName>
        <fullName evidence="1">Uncharacterized protein</fullName>
    </submittedName>
</protein>
<proteinExistence type="predicted"/>
<gene>
    <name evidence="1" type="ORF">PCANC_18685</name>
</gene>
<evidence type="ECO:0000313" key="2">
    <source>
        <dbReference type="Proteomes" id="UP000235388"/>
    </source>
</evidence>
<name>A0A2N5VCB0_9BASI</name>
<dbReference type="Proteomes" id="UP000235388">
    <property type="component" value="Unassembled WGS sequence"/>
</dbReference>
<evidence type="ECO:0000313" key="1">
    <source>
        <dbReference type="EMBL" id="PLW47621.1"/>
    </source>
</evidence>
<dbReference type="AlphaFoldDB" id="A0A2N5VCB0"/>